<dbReference type="PANTHER" id="PTHR38110:SF1">
    <property type="entry name" value="THIOESTERASE DOMAIN-CONTAINING PROTEIN"/>
    <property type="match status" value="1"/>
</dbReference>
<dbReference type="InterPro" id="IPR042171">
    <property type="entry name" value="Acyl-CoA_hotdog"/>
</dbReference>
<dbReference type="InterPro" id="IPR049450">
    <property type="entry name" value="ACOT8-like_C"/>
</dbReference>
<dbReference type="Gene3D" id="2.40.160.210">
    <property type="entry name" value="Acyl-CoA thioesterase, double hotdog domain"/>
    <property type="match status" value="1"/>
</dbReference>
<protein>
    <submittedName>
        <fullName evidence="3">Acyl-CoA thioesterase</fullName>
    </submittedName>
</protein>
<organism evidence="3 4">
    <name type="scientific">Ramlibacter tataouinensis</name>
    <dbReference type="NCBI Taxonomy" id="94132"/>
    <lineage>
        <taxon>Bacteria</taxon>
        <taxon>Pseudomonadati</taxon>
        <taxon>Pseudomonadota</taxon>
        <taxon>Betaproteobacteria</taxon>
        <taxon>Burkholderiales</taxon>
        <taxon>Comamonadaceae</taxon>
        <taxon>Ramlibacter</taxon>
    </lineage>
</organism>
<dbReference type="InterPro" id="IPR052389">
    <property type="entry name" value="Sec_Metab_Biosynth-Assoc"/>
</dbReference>
<dbReference type="PANTHER" id="PTHR38110">
    <property type="entry name" value="CHROMOSOME 23, WHOLE GENOME SHOTGUN SEQUENCE"/>
    <property type="match status" value="1"/>
</dbReference>
<proteinExistence type="predicted"/>
<evidence type="ECO:0000259" key="1">
    <source>
        <dbReference type="Pfam" id="PF13622"/>
    </source>
</evidence>
<feature type="domain" description="Acyl-CoA thioesterase-like N-terminal HotDog" evidence="1">
    <location>
        <begin position="32"/>
        <end position="106"/>
    </location>
</feature>
<evidence type="ECO:0000313" key="4">
    <source>
        <dbReference type="Proteomes" id="UP000070433"/>
    </source>
</evidence>
<reference evidence="3 4" key="1">
    <citation type="journal article" date="2014" name="Int. J. Syst. Evol. Microbiol.">
        <title>Ramlibacter solisilvae sp. nov., isolated from forest soil, and emended description of the genus Ramlibacter.</title>
        <authorList>
            <person name="Lee H.J."/>
            <person name="Lee S.H."/>
            <person name="Lee S.S."/>
            <person name="Lee J.S."/>
            <person name="Kim Y."/>
            <person name="Kim S.C."/>
            <person name="Jeon C.O."/>
        </authorList>
    </citation>
    <scope>NUCLEOTIDE SEQUENCE [LARGE SCALE GENOMIC DNA]</scope>
    <source>
        <strain evidence="3 4">5-10</strain>
    </source>
</reference>
<evidence type="ECO:0000313" key="3">
    <source>
        <dbReference type="EMBL" id="AMO23876.1"/>
    </source>
</evidence>
<feature type="domain" description="Acyl-CoA thioesterase-like C-terminal" evidence="2">
    <location>
        <begin position="127"/>
        <end position="266"/>
    </location>
</feature>
<dbReference type="SUPFAM" id="SSF54637">
    <property type="entry name" value="Thioesterase/thiol ester dehydrase-isomerase"/>
    <property type="match status" value="2"/>
</dbReference>
<sequence>MNTHPFDNAIALAATGQDGWEGRTSPDYANFIGPYGGIMAAQALNAVMLHPQRLGEPVAFTVNFAAAMADGPFEARARPARTNRSTQHWIVELLQDGQAVVTATALTAIRRETWSGDEAVMPAARAPQELAPPTQPARVAWLGRYDMRFIGGSVPYPWDGQDRGHSRTALWVRDNPSRALDFPSLTSMADIFFPRVWLRRGKPSVVGTVTMTVYFHADGAQLQAAGAGYLLAQAQGQGFRNGYFDHAGHLWSEAGVLLATTHQLVYFKE</sequence>
<evidence type="ECO:0000259" key="2">
    <source>
        <dbReference type="Pfam" id="PF20789"/>
    </source>
</evidence>
<keyword evidence="4" id="KW-1185">Reference proteome</keyword>
<dbReference type="PATRIC" id="fig|94132.3.peg.2979"/>
<name>A0A127JV48_9BURK</name>
<dbReference type="Pfam" id="PF20789">
    <property type="entry name" value="4HBT_3C"/>
    <property type="match status" value="1"/>
</dbReference>
<dbReference type="Pfam" id="PF13622">
    <property type="entry name" value="4HBT_3"/>
    <property type="match status" value="1"/>
</dbReference>
<dbReference type="AlphaFoldDB" id="A0A127JV48"/>
<dbReference type="EMBL" id="CP010951">
    <property type="protein sequence ID" value="AMO23876.1"/>
    <property type="molecule type" value="Genomic_DNA"/>
</dbReference>
<dbReference type="InterPro" id="IPR049449">
    <property type="entry name" value="TesB_ACOT8-like_N"/>
</dbReference>
<accession>A0A127JV48</accession>
<gene>
    <name evidence="3" type="ORF">UC35_14640</name>
</gene>
<dbReference type="Proteomes" id="UP000070433">
    <property type="component" value="Chromosome"/>
</dbReference>
<dbReference type="InterPro" id="IPR029069">
    <property type="entry name" value="HotDog_dom_sf"/>
</dbReference>